<sequence length="99" mass="11290">MFGDDQEIKELREKWPSMSEQDKKDTFLWKMVWFHHTKHVAGNPNQAIEHLTDELNKSSQSSEKLTRSIRNATWVAAIIGGIGVLVAVVNLLKDLKVFG</sequence>
<keyword evidence="1" id="KW-1133">Transmembrane helix</keyword>
<evidence type="ECO:0000313" key="2">
    <source>
        <dbReference type="EMBL" id="PIR89601.1"/>
    </source>
</evidence>
<protein>
    <submittedName>
        <fullName evidence="2">Uncharacterized protein</fullName>
    </submittedName>
</protein>
<evidence type="ECO:0000313" key="3">
    <source>
        <dbReference type="Proteomes" id="UP000231157"/>
    </source>
</evidence>
<name>A0A2H0UT87_9BACT</name>
<proteinExistence type="predicted"/>
<accession>A0A2H0UT87</accession>
<gene>
    <name evidence="2" type="ORF">COU07_01750</name>
</gene>
<feature type="transmembrane region" description="Helical" evidence="1">
    <location>
        <begin position="72"/>
        <end position="92"/>
    </location>
</feature>
<dbReference type="Proteomes" id="UP000231157">
    <property type="component" value="Unassembled WGS sequence"/>
</dbReference>
<organism evidence="2 3">
    <name type="scientific">Candidatus Harrisonbacteria bacterium CG10_big_fil_rev_8_21_14_0_10_40_38</name>
    <dbReference type="NCBI Taxonomy" id="1974583"/>
    <lineage>
        <taxon>Bacteria</taxon>
        <taxon>Candidatus Harrisoniibacteriota</taxon>
    </lineage>
</organism>
<dbReference type="AlphaFoldDB" id="A0A2H0UT87"/>
<reference evidence="3" key="1">
    <citation type="submission" date="2017-09" db="EMBL/GenBank/DDBJ databases">
        <title>Depth-based differentiation of microbial function through sediment-hosted aquifers and enrichment of novel symbionts in the deep terrestrial subsurface.</title>
        <authorList>
            <person name="Probst A.J."/>
            <person name="Ladd B."/>
            <person name="Jarett J.K."/>
            <person name="Geller-Mcgrath D.E."/>
            <person name="Sieber C.M.K."/>
            <person name="Emerson J.B."/>
            <person name="Anantharaman K."/>
            <person name="Thomas B.C."/>
            <person name="Malmstrom R."/>
            <person name="Stieglmeier M."/>
            <person name="Klingl A."/>
            <person name="Woyke T."/>
            <person name="Ryan C.M."/>
            <person name="Banfield J.F."/>
        </authorList>
    </citation>
    <scope>NUCLEOTIDE SEQUENCE [LARGE SCALE GENOMIC DNA]</scope>
</reference>
<keyword evidence="1" id="KW-0812">Transmembrane</keyword>
<evidence type="ECO:0000256" key="1">
    <source>
        <dbReference type="SAM" id="Phobius"/>
    </source>
</evidence>
<dbReference type="EMBL" id="PFAZ01000001">
    <property type="protein sequence ID" value="PIR89601.1"/>
    <property type="molecule type" value="Genomic_DNA"/>
</dbReference>
<comment type="caution">
    <text evidence="2">The sequence shown here is derived from an EMBL/GenBank/DDBJ whole genome shotgun (WGS) entry which is preliminary data.</text>
</comment>
<keyword evidence="1" id="KW-0472">Membrane</keyword>